<keyword evidence="2" id="KW-1185">Reference proteome</keyword>
<reference evidence="1" key="1">
    <citation type="journal article" date="2023" name="IScience">
        <title>Live-bearing cockroach genome reveals convergent evolutionary mechanisms linked to viviparity in insects and beyond.</title>
        <authorList>
            <person name="Fouks B."/>
            <person name="Harrison M.C."/>
            <person name="Mikhailova A.A."/>
            <person name="Marchal E."/>
            <person name="English S."/>
            <person name="Carruthers M."/>
            <person name="Jennings E.C."/>
            <person name="Chiamaka E.L."/>
            <person name="Frigard R.A."/>
            <person name="Pippel M."/>
            <person name="Attardo G.M."/>
            <person name="Benoit J.B."/>
            <person name="Bornberg-Bauer E."/>
            <person name="Tobe S.S."/>
        </authorList>
    </citation>
    <scope>NUCLEOTIDE SEQUENCE</scope>
    <source>
        <strain evidence="1">Stay&amp;Tobe</strain>
    </source>
</reference>
<dbReference type="PANTHER" id="PTHR33964:SF1">
    <property type="entry name" value="RE45066P"/>
    <property type="match status" value="1"/>
</dbReference>
<evidence type="ECO:0000313" key="2">
    <source>
        <dbReference type="Proteomes" id="UP001233999"/>
    </source>
</evidence>
<protein>
    <submittedName>
        <fullName evidence="1">Uncharacterized protein</fullName>
    </submittedName>
</protein>
<evidence type="ECO:0000313" key="1">
    <source>
        <dbReference type="EMBL" id="KAJ9587148.1"/>
    </source>
</evidence>
<dbReference type="Proteomes" id="UP001233999">
    <property type="component" value="Unassembled WGS sequence"/>
</dbReference>
<proteinExistence type="predicted"/>
<dbReference type="EMBL" id="JASPKZ010006479">
    <property type="protein sequence ID" value="KAJ9587148.1"/>
    <property type="molecule type" value="Genomic_DNA"/>
</dbReference>
<gene>
    <name evidence="1" type="ORF">L9F63_019328</name>
</gene>
<sequence>MNEEKRTHFNQLYDGTTRVIRKLCQEGPYQEEFLSHAPCMRQVTTDYEICAQKYQKKIGEVHQRINDQSKRPSNETATERVVRENELRTVCCSFRDYLLCSQNIVMEKCGEKTANFTQDFLNQMSVSLIQAHCKNYPLGSDECQEVSASDIWAPFPLLNFFLAMISLYFYHCT</sequence>
<organism evidence="1 2">
    <name type="scientific">Diploptera punctata</name>
    <name type="common">Pacific beetle cockroach</name>
    <dbReference type="NCBI Taxonomy" id="6984"/>
    <lineage>
        <taxon>Eukaryota</taxon>
        <taxon>Metazoa</taxon>
        <taxon>Ecdysozoa</taxon>
        <taxon>Arthropoda</taxon>
        <taxon>Hexapoda</taxon>
        <taxon>Insecta</taxon>
        <taxon>Pterygota</taxon>
        <taxon>Neoptera</taxon>
        <taxon>Polyneoptera</taxon>
        <taxon>Dictyoptera</taxon>
        <taxon>Blattodea</taxon>
        <taxon>Blaberoidea</taxon>
        <taxon>Blaberidae</taxon>
        <taxon>Diplopterinae</taxon>
        <taxon>Diploptera</taxon>
    </lineage>
</organism>
<comment type="caution">
    <text evidence="1">The sequence shown here is derived from an EMBL/GenBank/DDBJ whole genome shotgun (WGS) entry which is preliminary data.</text>
</comment>
<accession>A0AAD7ZUX6</accession>
<dbReference type="AlphaFoldDB" id="A0AAD7ZUX6"/>
<dbReference type="PANTHER" id="PTHR33964">
    <property type="entry name" value="RE45066P-RELATED"/>
    <property type="match status" value="1"/>
</dbReference>
<reference evidence="1" key="2">
    <citation type="submission" date="2023-05" db="EMBL/GenBank/DDBJ databases">
        <authorList>
            <person name="Fouks B."/>
        </authorList>
    </citation>
    <scope>NUCLEOTIDE SEQUENCE</scope>
    <source>
        <strain evidence="1">Stay&amp;Tobe</strain>
        <tissue evidence="1">Testes</tissue>
    </source>
</reference>
<name>A0AAD7ZUX6_DIPPU</name>